<sequence length="531" mass="59501">MKRISIFLSLFLITLAYGLDNSVRNTYQALATSSYSKNSLLSTVNCIEQVLSAASQVWFARAADLFGRPIVLFISTLCYVIGTIIQCQAYNIASYSVGSCIYAIGYAGTILICEVYVADFSNLNWRVVAGSGHILPNVIITWVSGNVAGAINDRWKWGIGMWAFIFPISVIPLTLCIFHMNHLANANDEPLKSIWNVPTNTTRGKYIFRIFFWELNLVGLILIIVILGLILIPLTLGGGLTENWKTAGTLVPEILGWVLAMPLYIIWETKYATSPLLPWEIVRDRGIWSPLLISLFMEFAFGMQSTYLVTFLLVAVNQTKFSATRINRLFSFVSVLTGFAIGFVIVKVRKVKRFIIFGISIWFVAFGILEKYCGGEESLVEIIVAVCLLGFGNGFIKYSAKTSIQACVMTHDMIALATSLTLALNNVGKAFASAVSGAIWSNVLPKELKQKFQNDEYLAKLVFQKPVKFIRLYEWDSQERQIVVGVYRHVWRLLMVVGLVLLVPLLLSSFFLRNKKLEDVVSFDQEVTEEI</sequence>
<keyword evidence="3" id="KW-0813">Transport</keyword>
<dbReference type="FunFam" id="1.20.1250.20:FF:000197">
    <property type="entry name" value="Siderophore iron transporter 1"/>
    <property type="match status" value="1"/>
</dbReference>
<dbReference type="InterPro" id="IPR036259">
    <property type="entry name" value="MFS_trans_sf"/>
</dbReference>
<feature type="transmembrane region" description="Helical" evidence="8">
    <location>
        <begin position="354"/>
        <end position="372"/>
    </location>
</feature>
<reference evidence="11 12" key="1">
    <citation type="submission" date="2020-11" db="EMBL/GenBank/DDBJ databases">
        <title>Kefir isolates.</title>
        <authorList>
            <person name="Marcisauskas S."/>
            <person name="Kim Y."/>
            <person name="Blasche S."/>
        </authorList>
    </citation>
    <scope>NUCLEOTIDE SEQUENCE [LARGE SCALE GENOMIC DNA]</scope>
    <source>
        <strain evidence="11 12">OG2</strain>
    </source>
</reference>
<dbReference type="PANTHER" id="PTHR23501:SF92">
    <property type="entry name" value="GLUTATHIONE EXCHANGER 1-RELATED"/>
    <property type="match status" value="1"/>
</dbReference>
<dbReference type="EMBL" id="PUHR01000024">
    <property type="protein sequence ID" value="KAG0670363.1"/>
    <property type="molecule type" value="Genomic_DNA"/>
</dbReference>
<dbReference type="GO" id="GO:0005768">
    <property type="term" value="C:endosome"/>
    <property type="evidence" value="ECO:0007669"/>
    <property type="project" value="TreeGrafter"/>
</dbReference>
<dbReference type="OrthoDB" id="2241241at2759"/>
<evidence type="ECO:0000259" key="10">
    <source>
        <dbReference type="PROSITE" id="PS50850"/>
    </source>
</evidence>
<dbReference type="Gene3D" id="1.20.1250.20">
    <property type="entry name" value="MFS general substrate transporter like domains"/>
    <property type="match status" value="2"/>
</dbReference>
<dbReference type="PANTHER" id="PTHR23501">
    <property type="entry name" value="MAJOR FACILITATOR SUPERFAMILY"/>
    <property type="match status" value="1"/>
</dbReference>
<dbReference type="GO" id="GO:0005774">
    <property type="term" value="C:vacuolar membrane"/>
    <property type="evidence" value="ECO:0007669"/>
    <property type="project" value="TreeGrafter"/>
</dbReference>
<keyword evidence="7 8" id="KW-0472">Membrane</keyword>
<feature type="transmembrane region" description="Helical" evidence="8">
    <location>
        <begin position="92"/>
        <end position="117"/>
    </location>
</feature>
<feature type="transmembrane region" description="Helical" evidence="8">
    <location>
        <begin position="379"/>
        <end position="396"/>
    </location>
</feature>
<keyword evidence="5 8" id="KW-1133">Transmembrane helix</keyword>
<dbReference type="Proteomes" id="UP000750334">
    <property type="component" value="Unassembled WGS sequence"/>
</dbReference>
<feature type="transmembrane region" description="Helical" evidence="8">
    <location>
        <begin position="490"/>
        <end position="512"/>
    </location>
</feature>
<feature type="transmembrane region" description="Helical" evidence="8">
    <location>
        <begin position="246"/>
        <end position="267"/>
    </location>
</feature>
<feature type="transmembrane region" description="Helical" evidence="8">
    <location>
        <begin position="157"/>
        <end position="180"/>
    </location>
</feature>
<evidence type="ECO:0000256" key="7">
    <source>
        <dbReference type="ARBA" id="ARBA00023136"/>
    </source>
</evidence>
<evidence type="ECO:0000313" key="11">
    <source>
        <dbReference type="EMBL" id="KAG0670363.1"/>
    </source>
</evidence>
<keyword evidence="9" id="KW-0732">Signal</keyword>
<keyword evidence="12" id="KW-1185">Reference proteome</keyword>
<evidence type="ECO:0000256" key="6">
    <source>
        <dbReference type="ARBA" id="ARBA00023065"/>
    </source>
</evidence>
<feature type="transmembrane region" description="Helical" evidence="8">
    <location>
        <begin position="210"/>
        <end position="234"/>
    </location>
</feature>
<feature type="chain" id="PRO_5040299320" description="Major facilitator superfamily (MFS) profile domain-containing protein" evidence="9">
    <location>
        <begin position="19"/>
        <end position="531"/>
    </location>
</feature>
<accession>A0A9P6WD71</accession>
<evidence type="ECO:0000256" key="4">
    <source>
        <dbReference type="ARBA" id="ARBA00022692"/>
    </source>
</evidence>
<feature type="transmembrane region" description="Helical" evidence="8">
    <location>
        <begin position="65"/>
        <end position="85"/>
    </location>
</feature>
<comment type="subcellular location">
    <subcellularLocation>
        <location evidence="1">Endomembrane system</location>
        <topology evidence="1">Multi-pass membrane protein</topology>
    </subcellularLocation>
</comment>
<feature type="transmembrane region" description="Helical" evidence="8">
    <location>
        <begin position="287"/>
        <end position="317"/>
    </location>
</feature>
<dbReference type="GO" id="GO:0015343">
    <property type="term" value="F:siderophore-iron transmembrane transporter activity"/>
    <property type="evidence" value="ECO:0007669"/>
    <property type="project" value="TreeGrafter"/>
</dbReference>
<gene>
    <name evidence="11" type="ORF">C6P45_002496</name>
</gene>
<feature type="domain" description="Major facilitator superfamily (MFS) profile" evidence="10">
    <location>
        <begin position="6"/>
        <end position="516"/>
    </location>
</feature>
<keyword evidence="4 8" id="KW-0812">Transmembrane</keyword>
<dbReference type="InterPro" id="IPR020846">
    <property type="entry name" value="MFS_dom"/>
</dbReference>
<evidence type="ECO:0000256" key="3">
    <source>
        <dbReference type="ARBA" id="ARBA00022448"/>
    </source>
</evidence>
<evidence type="ECO:0000256" key="8">
    <source>
        <dbReference type="SAM" id="Phobius"/>
    </source>
</evidence>
<dbReference type="GO" id="GO:0005886">
    <property type="term" value="C:plasma membrane"/>
    <property type="evidence" value="ECO:0007669"/>
    <property type="project" value="TreeGrafter"/>
</dbReference>
<dbReference type="AlphaFoldDB" id="A0A9P6WD71"/>
<name>A0A9P6WD71_MAUEX</name>
<comment type="caution">
    <text evidence="11">The sequence shown here is derived from an EMBL/GenBank/DDBJ whole genome shotgun (WGS) entry which is preliminary data.</text>
</comment>
<evidence type="ECO:0000313" key="12">
    <source>
        <dbReference type="Proteomes" id="UP000750334"/>
    </source>
</evidence>
<evidence type="ECO:0000256" key="2">
    <source>
        <dbReference type="ARBA" id="ARBA00008335"/>
    </source>
</evidence>
<comment type="similarity">
    <text evidence="2">Belongs to the major facilitator superfamily.</text>
</comment>
<evidence type="ECO:0000256" key="1">
    <source>
        <dbReference type="ARBA" id="ARBA00004127"/>
    </source>
</evidence>
<dbReference type="PROSITE" id="PS50850">
    <property type="entry name" value="MFS"/>
    <property type="match status" value="1"/>
</dbReference>
<feature type="transmembrane region" description="Helical" evidence="8">
    <location>
        <begin position="329"/>
        <end position="348"/>
    </location>
</feature>
<feature type="signal peptide" evidence="9">
    <location>
        <begin position="1"/>
        <end position="18"/>
    </location>
</feature>
<protein>
    <recommendedName>
        <fullName evidence="10">Major facilitator superfamily (MFS) profile domain-containing protein</fullName>
    </recommendedName>
</protein>
<keyword evidence="6" id="KW-0406">Ion transport</keyword>
<organism evidence="11 12">
    <name type="scientific">Maudiozyma exigua</name>
    <name type="common">Yeast</name>
    <name type="synonym">Kazachstania exigua</name>
    <dbReference type="NCBI Taxonomy" id="34358"/>
    <lineage>
        <taxon>Eukaryota</taxon>
        <taxon>Fungi</taxon>
        <taxon>Dikarya</taxon>
        <taxon>Ascomycota</taxon>
        <taxon>Saccharomycotina</taxon>
        <taxon>Saccharomycetes</taxon>
        <taxon>Saccharomycetales</taxon>
        <taxon>Saccharomycetaceae</taxon>
        <taxon>Maudiozyma</taxon>
    </lineage>
</organism>
<evidence type="ECO:0000256" key="5">
    <source>
        <dbReference type="ARBA" id="ARBA00022989"/>
    </source>
</evidence>
<proteinExistence type="inferred from homology"/>
<evidence type="ECO:0000256" key="9">
    <source>
        <dbReference type="SAM" id="SignalP"/>
    </source>
</evidence>
<dbReference type="SUPFAM" id="SSF103473">
    <property type="entry name" value="MFS general substrate transporter"/>
    <property type="match status" value="1"/>
</dbReference>
<feature type="transmembrane region" description="Helical" evidence="8">
    <location>
        <begin position="123"/>
        <end position="145"/>
    </location>
</feature>